<dbReference type="Gene3D" id="3.90.850.10">
    <property type="entry name" value="Fumarylacetoacetase-like, C-terminal domain"/>
    <property type="match status" value="1"/>
</dbReference>
<accession>A0ABV1M2Z0</accession>
<comment type="similarity">
    <text evidence="1">Belongs to the FAH family.</text>
</comment>
<proteinExistence type="inferred from homology"/>
<keyword evidence="5" id="KW-1185">Reference proteome</keyword>
<dbReference type="SUPFAM" id="SSF56529">
    <property type="entry name" value="FAH"/>
    <property type="match status" value="1"/>
</dbReference>
<dbReference type="PANTHER" id="PTHR42796">
    <property type="entry name" value="FUMARYLACETOACETATE HYDROLASE DOMAIN-CONTAINING PROTEIN 2A-RELATED"/>
    <property type="match status" value="1"/>
</dbReference>
<dbReference type="InterPro" id="IPR036663">
    <property type="entry name" value="Fumarylacetoacetase_C_sf"/>
</dbReference>
<keyword evidence="2" id="KW-0479">Metal-binding</keyword>
<dbReference type="GO" id="GO:0016787">
    <property type="term" value="F:hydrolase activity"/>
    <property type="evidence" value="ECO:0007669"/>
    <property type="project" value="UniProtKB-KW"/>
</dbReference>
<dbReference type="PANTHER" id="PTHR42796:SF4">
    <property type="entry name" value="FUMARYLACETOACETATE HYDROLASE DOMAIN-CONTAINING PROTEIN 2A"/>
    <property type="match status" value="1"/>
</dbReference>
<dbReference type="Proteomes" id="UP001433638">
    <property type="component" value="Unassembled WGS sequence"/>
</dbReference>
<evidence type="ECO:0000256" key="1">
    <source>
        <dbReference type="ARBA" id="ARBA00010211"/>
    </source>
</evidence>
<evidence type="ECO:0000313" key="5">
    <source>
        <dbReference type="Proteomes" id="UP001433638"/>
    </source>
</evidence>
<dbReference type="EMBL" id="JBEFLD010000004">
    <property type="protein sequence ID" value="MEQ6290599.1"/>
    <property type="molecule type" value="Genomic_DNA"/>
</dbReference>
<dbReference type="InterPro" id="IPR011234">
    <property type="entry name" value="Fumarylacetoacetase-like_C"/>
</dbReference>
<keyword evidence="4" id="KW-0378">Hydrolase</keyword>
<gene>
    <name evidence="4" type="ORF">ABNW52_08225</name>
</gene>
<protein>
    <submittedName>
        <fullName evidence="4">Fumarylacetoacetate hydrolase family protein</fullName>
    </submittedName>
</protein>
<name>A0ABV1M2Z0_9NEIS</name>
<organism evidence="4 5">
    <name type="scientific">Vogesella oryzagri</name>
    <dbReference type="NCBI Taxonomy" id="3160864"/>
    <lineage>
        <taxon>Bacteria</taxon>
        <taxon>Pseudomonadati</taxon>
        <taxon>Pseudomonadota</taxon>
        <taxon>Betaproteobacteria</taxon>
        <taxon>Neisseriales</taxon>
        <taxon>Chromobacteriaceae</taxon>
        <taxon>Vogesella</taxon>
    </lineage>
</organism>
<dbReference type="InterPro" id="IPR051121">
    <property type="entry name" value="FAH"/>
</dbReference>
<comment type="caution">
    <text evidence="4">The sequence shown here is derived from an EMBL/GenBank/DDBJ whole genome shotgun (WGS) entry which is preliminary data.</text>
</comment>
<feature type="domain" description="Fumarylacetoacetase-like C-terminal" evidence="3">
    <location>
        <begin position="116"/>
        <end position="349"/>
    </location>
</feature>
<dbReference type="Pfam" id="PF01557">
    <property type="entry name" value="FAA_hydrolase"/>
    <property type="match status" value="1"/>
</dbReference>
<evidence type="ECO:0000259" key="3">
    <source>
        <dbReference type="Pfam" id="PF01557"/>
    </source>
</evidence>
<evidence type="ECO:0000313" key="4">
    <source>
        <dbReference type="EMBL" id="MEQ6290599.1"/>
    </source>
</evidence>
<sequence>MVRAVPYPDGGGGMNNTTPPYALGTFSIAGATPFAGLILGQRRVISLRALQPQCRKLGHDLLLGATLLDVFDAWDKNQAAISHAANYLLQHGEGGLPFVDVALLRVHAPLEQPRQFFCSGANYRKHVIDLIIDQARDPATQGLSAAAARAYAEQLMDDRAAHGEPYIFTKAWSSITGPFDDIPLPANVSQPDWELELAVVIGKEAFHVAAADAYDYIAGYTIVNDITNRELVHRQDLKAIGSDWLMSKSLPGYTPMGPYIVPAELVSDPQNIRILLSVNGQVMQDETTADMIFGIPRLIEYLSSRIRLFPGDILITGSPAGNGSHHNRFLQAGDVLEGMLSGIGIMRNHCIAAV</sequence>
<evidence type="ECO:0000256" key="2">
    <source>
        <dbReference type="ARBA" id="ARBA00022723"/>
    </source>
</evidence>
<reference evidence="4" key="1">
    <citation type="submission" date="2024-06" db="EMBL/GenBank/DDBJ databases">
        <title>Genome sequence of Vogesella sp. MAHUQ-64.</title>
        <authorList>
            <person name="Huq M.A."/>
        </authorList>
    </citation>
    <scope>NUCLEOTIDE SEQUENCE</scope>
    <source>
        <strain evidence="4">MAHUQ-64</strain>
    </source>
</reference>